<evidence type="ECO:0000313" key="2">
    <source>
        <dbReference type="Proteomes" id="UP000325081"/>
    </source>
</evidence>
<proteinExistence type="predicted"/>
<comment type="caution">
    <text evidence="1">The sequence shown here is derived from an EMBL/GenBank/DDBJ whole genome shotgun (WGS) entry which is preliminary data.</text>
</comment>
<dbReference type="EMBL" id="BKCP01003669">
    <property type="protein sequence ID" value="GER29341.1"/>
    <property type="molecule type" value="Genomic_DNA"/>
</dbReference>
<dbReference type="Proteomes" id="UP000325081">
    <property type="component" value="Unassembled WGS sequence"/>
</dbReference>
<reference evidence="2" key="1">
    <citation type="journal article" date="2019" name="Curr. Biol.">
        <title>Genome Sequence of Striga asiatica Provides Insight into the Evolution of Plant Parasitism.</title>
        <authorList>
            <person name="Yoshida S."/>
            <person name="Kim S."/>
            <person name="Wafula E.K."/>
            <person name="Tanskanen J."/>
            <person name="Kim Y.M."/>
            <person name="Honaas L."/>
            <person name="Yang Z."/>
            <person name="Spallek T."/>
            <person name="Conn C.E."/>
            <person name="Ichihashi Y."/>
            <person name="Cheong K."/>
            <person name="Cui S."/>
            <person name="Der J.P."/>
            <person name="Gundlach H."/>
            <person name="Jiao Y."/>
            <person name="Hori C."/>
            <person name="Ishida J.K."/>
            <person name="Kasahara H."/>
            <person name="Kiba T."/>
            <person name="Kim M.S."/>
            <person name="Koo N."/>
            <person name="Laohavisit A."/>
            <person name="Lee Y.H."/>
            <person name="Lumba S."/>
            <person name="McCourt P."/>
            <person name="Mortimer J.C."/>
            <person name="Mutuku J.M."/>
            <person name="Nomura T."/>
            <person name="Sasaki-Sekimoto Y."/>
            <person name="Seto Y."/>
            <person name="Wang Y."/>
            <person name="Wakatake T."/>
            <person name="Sakakibara H."/>
            <person name="Demura T."/>
            <person name="Yamaguchi S."/>
            <person name="Yoneyama K."/>
            <person name="Manabe R.I."/>
            <person name="Nelson D.C."/>
            <person name="Schulman A.H."/>
            <person name="Timko M.P."/>
            <person name="dePamphilis C.W."/>
            <person name="Choi D."/>
            <person name="Shirasu K."/>
        </authorList>
    </citation>
    <scope>NUCLEOTIDE SEQUENCE [LARGE SCALE GENOMIC DNA]</scope>
    <source>
        <strain evidence="2">cv. UVA1</strain>
    </source>
</reference>
<sequence>MFTFPLPKNKSEHFQFVQEGVANKWNSSAKELFRFVQIKGMTKESDILDAFENIHQACLSEIDPNLTFKECYVTFMVIKERYLFTVNEKYLHVDGYTLEIAIEPMWDTLTRTFDDLSLDNYPDEQFWKRHPDFLTFE</sequence>
<gene>
    <name evidence="1" type="ORF">STAS_05199</name>
</gene>
<evidence type="ECO:0000313" key="1">
    <source>
        <dbReference type="EMBL" id="GER29341.1"/>
    </source>
</evidence>
<dbReference type="GO" id="GO:0016874">
    <property type="term" value="F:ligase activity"/>
    <property type="evidence" value="ECO:0007669"/>
    <property type="project" value="UniProtKB-KW"/>
</dbReference>
<dbReference type="AlphaFoldDB" id="A0A5A7P9K8"/>
<accession>A0A5A7P9K8</accession>
<keyword evidence="2" id="KW-1185">Reference proteome</keyword>
<keyword evidence="1" id="KW-0436">Ligase</keyword>
<organism evidence="1 2">
    <name type="scientific">Striga asiatica</name>
    <name type="common">Asiatic witchweed</name>
    <name type="synonym">Buchnera asiatica</name>
    <dbReference type="NCBI Taxonomy" id="4170"/>
    <lineage>
        <taxon>Eukaryota</taxon>
        <taxon>Viridiplantae</taxon>
        <taxon>Streptophyta</taxon>
        <taxon>Embryophyta</taxon>
        <taxon>Tracheophyta</taxon>
        <taxon>Spermatophyta</taxon>
        <taxon>Magnoliopsida</taxon>
        <taxon>eudicotyledons</taxon>
        <taxon>Gunneridae</taxon>
        <taxon>Pentapetalae</taxon>
        <taxon>asterids</taxon>
        <taxon>lamiids</taxon>
        <taxon>Lamiales</taxon>
        <taxon>Orobanchaceae</taxon>
        <taxon>Buchnereae</taxon>
        <taxon>Striga</taxon>
    </lineage>
</organism>
<name>A0A5A7P9K8_STRAF</name>
<protein>
    <submittedName>
        <fullName evidence="1">Proline-tRNA ligase</fullName>
    </submittedName>
</protein>